<dbReference type="EMBL" id="JBIQWL010000021">
    <property type="protein sequence ID" value="MFH8253281.1"/>
    <property type="molecule type" value="Genomic_DNA"/>
</dbReference>
<evidence type="ECO:0000313" key="1">
    <source>
        <dbReference type="EMBL" id="MFH8253281.1"/>
    </source>
</evidence>
<accession>A0ABW7QEE6</accession>
<dbReference type="Proteomes" id="UP001610861">
    <property type="component" value="Unassembled WGS sequence"/>
</dbReference>
<reference evidence="1 2" key="1">
    <citation type="submission" date="2024-09" db="EMBL/GenBank/DDBJ databases">
        <authorList>
            <person name="Pan X."/>
        </authorList>
    </citation>
    <scope>NUCLEOTIDE SEQUENCE [LARGE SCALE GENOMIC DNA]</scope>
    <source>
        <strain evidence="1 2">B2969</strain>
    </source>
</reference>
<keyword evidence="2" id="KW-1185">Reference proteome</keyword>
<name>A0ABW7QEE6_9MICO</name>
<comment type="caution">
    <text evidence="1">The sequence shown here is derived from an EMBL/GenBank/DDBJ whole genome shotgun (WGS) entry which is preliminary data.</text>
</comment>
<sequence length="335" mass="34739">MTTILKAADKGELLTAISTLVGYTPTESLVVAPFRGTRSRGALRVDLPTATDADTLAAVAAQTLGMVCRLGGITMIAAAIYTDGDHARHALLAETLRTASDLLGLDVAAIFYATPNAWGEYFTGEAHTEPAPALPGAPAIAAGDQHAGIELPATDPALAAAVASAVFPTDDEATLTALLEDVLTADLTAPDSSTLAHLAAVMAVPAVRDAALIQWASDEQTGREAVAAQTAHTTAGTPFPEHLGRIYLGDTMQRPDLDRLAAALKVCRFTAAHVTGREHAALLAAAAWLSWALGRTTHAVHLLDHARQADPGLTLVDTLDAVMTAGVLPAWVFTR</sequence>
<gene>
    <name evidence="1" type="ORF">ACH3VR_23140</name>
</gene>
<dbReference type="Pfam" id="PF13830">
    <property type="entry name" value="DUF4192"/>
    <property type="match status" value="1"/>
</dbReference>
<evidence type="ECO:0000313" key="2">
    <source>
        <dbReference type="Proteomes" id="UP001610861"/>
    </source>
</evidence>
<dbReference type="RefSeq" id="WP_397558705.1">
    <property type="nucleotide sequence ID" value="NZ_JBIQWL010000021.1"/>
</dbReference>
<organism evidence="1 2">
    <name type="scientific">Microbacterium alkaliflavum</name>
    <dbReference type="NCBI Taxonomy" id="3248839"/>
    <lineage>
        <taxon>Bacteria</taxon>
        <taxon>Bacillati</taxon>
        <taxon>Actinomycetota</taxon>
        <taxon>Actinomycetes</taxon>
        <taxon>Micrococcales</taxon>
        <taxon>Microbacteriaceae</taxon>
        <taxon>Microbacterium</taxon>
    </lineage>
</organism>
<protein>
    <submittedName>
        <fullName evidence="1">DUF4192 family protein</fullName>
    </submittedName>
</protein>
<dbReference type="InterPro" id="IPR025447">
    <property type="entry name" value="DUF4192"/>
</dbReference>
<proteinExistence type="predicted"/>